<dbReference type="Proteomes" id="UP001168821">
    <property type="component" value="Unassembled WGS sequence"/>
</dbReference>
<evidence type="ECO:0000256" key="4">
    <source>
        <dbReference type="ARBA" id="ARBA00022989"/>
    </source>
</evidence>
<proteinExistence type="inferred from homology"/>
<dbReference type="SUPFAM" id="SSF103473">
    <property type="entry name" value="MFS general substrate transporter"/>
    <property type="match status" value="1"/>
</dbReference>
<feature type="transmembrane region" description="Helical" evidence="7">
    <location>
        <begin position="42"/>
        <end position="61"/>
    </location>
</feature>
<comment type="similarity">
    <text evidence="2">Belongs to the major facilitator superfamily. MFSD6 family.</text>
</comment>
<dbReference type="InterPro" id="IPR024989">
    <property type="entry name" value="MFS_assoc_dom"/>
</dbReference>
<dbReference type="EMBL" id="JALNTZ010000003">
    <property type="protein sequence ID" value="KAJ3658551.1"/>
    <property type="molecule type" value="Genomic_DNA"/>
</dbReference>
<evidence type="ECO:0000256" key="2">
    <source>
        <dbReference type="ARBA" id="ARBA00005241"/>
    </source>
</evidence>
<feature type="transmembrane region" description="Helical" evidence="7">
    <location>
        <begin position="543"/>
        <end position="566"/>
    </location>
</feature>
<evidence type="ECO:0000313" key="9">
    <source>
        <dbReference type="EMBL" id="KAJ3658551.1"/>
    </source>
</evidence>
<evidence type="ECO:0000256" key="6">
    <source>
        <dbReference type="SAM" id="MobiDB-lite"/>
    </source>
</evidence>
<dbReference type="GO" id="GO:0016020">
    <property type="term" value="C:membrane"/>
    <property type="evidence" value="ECO:0007669"/>
    <property type="project" value="UniProtKB-SubCell"/>
</dbReference>
<keyword evidence="10" id="KW-1185">Reference proteome</keyword>
<gene>
    <name evidence="9" type="ORF">Zmor_010285</name>
</gene>
<feature type="transmembrane region" description="Helical" evidence="7">
    <location>
        <begin position="400"/>
        <end position="420"/>
    </location>
</feature>
<feature type="transmembrane region" description="Helical" evidence="7">
    <location>
        <begin position="82"/>
        <end position="101"/>
    </location>
</feature>
<name>A0AA38MJI6_9CUCU</name>
<sequence>MKCNKNLITLKCVLFLFFGALGSLFPFLPNHMNGIGLSRDEFTIISIVAPLVAIIGPLVAAPLADRLAGGFGGAPRSKTGRYLRVMISVCLALATILYWLLLAVPRIQRSPPNVTFVCNENGGYILQNRCGHDRTCYNWNGEEGPVYLKDCVFTCNATTEYLGESEDSPLAKAQESNEPTTEDYNYDDTSESIVVNNEAEIDVTTTTTTTTPAPNSRNRNNPGIVLSPHMCYKNQKDVTVCEVYTKYSKNVEFNVGLKPSVSSAIVNETDNDICTYPVADYFHCRMPQEIVKDLKANEDPNCQPVVLCAIYDPYDVNNTNSLLKKSECGYNNISFWLYLIIRSIADIFPAAAVALLSTAIVIATRETSTGRGDVGKQLAAGALGFAIFAPIIGGCADGNLRDAMICFTVLMLLAILILLFDNNMPLSPPEWWWHTRCGLLALPMSSVRKYQNEIISLGIVLFILGILWNAIDAYLPWNAATMTGSSNLIIGLTLTMAAIPAAVLFTFAEKVVDYCNHSNILILCFVSYIVHYVALANTTEASILLIFEILEIFTLHLMWITSILYLRHLVPRKFTACGQALPVIAHFCLGRCFGALIGRCAYTLYPEKVKYPDNHGPVYAGFAIAAAIIAAVYFAVYHLYLKPYYPERLQVPPYPAPSVVQSMNGNGSYTPLRVYHNGRAKKGHFRY</sequence>
<keyword evidence="4 7" id="KW-1133">Transmembrane helix</keyword>
<feature type="region of interest" description="Disordered" evidence="6">
    <location>
        <begin position="166"/>
        <end position="186"/>
    </location>
</feature>
<accession>A0AA38MJI6</accession>
<keyword evidence="3 7" id="KW-0812">Transmembrane</keyword>
<comment type="subcellular location">
    <subcellularLocation>
        <location evidence="1">Membrane</location>
        <topology evidence="1">Multi-pass membrane protein</topology>
    </subcellularLocation>
</comment>
<dbReference type="PANTHER" id="PTHR16172">
    <property type="entry name" value="MAJOR FACILITATOR SUPERFAMILY DOMAIN-CONTAINING PROTEIN 6-LIKE"/>
    <property type="match status" value="1"/>
</dbReference>
<evidence type="ECO:0000256" key="3">
    <source>
        <dbReference type="ARBA" id="ARBA00022692"/>
    </source>
</evidence>
<evidence type="ECO:0000256" key="1">
    <source>
        <dbReference type="ARBA" id="ARBA00004141"/>
    </source>
</evidence>
<organism evidence="9 10">
    <name type="scientific">Zophobas morio</name>
    <dbReference type="NCBI Taxonomy" id="2755281"/>
    <lineage>
        <taxon>Eukaryota</taxon>
        <taxon>Metazoa</taxon>
        <taxon>Ecdysozoa</taxon>
        <taxon>Arthropoda</taxon>
        <taxon>Hexapoda</taxon>
        <taxon>Insecta</taxon>
        <taxon>Pterygota</taxon>
        <taxon>Neoptera</taxon>
        <taxon>Endopterygota</taxon>
        <taxon>Coleoptera</taxon>
        <taxon>Polyphaga</taxon>
        <taxon>Cucujiformia</taxon>
        <taxon>Tenebrionidae</taxon>
        <taxon>Zophobas</taxon>
    </lineage>
</organism>
<dbReference type="InterPro" id="IPR036259">
    <property type="entry name" value="MFS_trans_sf"/>
</dbReference>
<evidence type="ECO:0000256" key="5">
    <source>
        <dbReference type="ARBA" id="ARBA00023136"/>
    </source>
</evidence>
<feature type="transmembrane region" description="Helical" evidence="7">
    <location>
        <begin position="487"/>
        <end position="508"/>
    </location>
</feature>
<feature type="domain" description="Major facilitator superfamily associated" evidence="8">
    <location>
        <begin position="7"/>
        <end position="602"/>
    </location>
</feature>
<evidence type="ECO:0000313" key="10">
    <source>
        <dbReference type="Proteomes" id="UP001168821"/>
    </source>
</evidence>
<evidence type="ECO:0000259" key="8">
    <source>
        <dbReference type="Pfam" id="PF12832"/>
    </source>
</evidence>
<keyword evidence="5 7" id="KW-0472">Membrane</keyword>
<dbReference type="AlphaFoldDB" id="A0AA38MJI6"/>
<feature type="transmembrane region" description="Helical" evidence="7">
    <location>
        <begin position="618"/>
        <end position="640"/>
    </location>
</feature>
<dbReference type="InterPro" id="IPR051717">
    <property type="entry name" value="MFS_MFSD6"/>
</dbReference>
<feature type="transmembrane region" description="Helical" evidence="7">
    <location>
        <begin position="578"/>
        <end position="598"/>
    </location>
</feature>
<feature type="transmembrane region" description="Helical" evidence="7">
    <location>
        <begin position="454"/>
        <end position="475"/>
    </location>
</feature>
<evidence type="ECO:0000256" key="7">
    <source>
        <dbReference type="SAM" id="Phobius"/>
    </source>
</evidence>
<reference evidence="9" key="1">
    <citation type="journal article" date="2023" name="G3 (Bethesda)">
        <title>Whole genome assemblies of Zophobas morio and Tenebrio molitor.</title>
        <authorList>
            <person name="Kaur S."/>
            <person name="Stinson S.A."/>
            <person name="diCenzo G.C."/>
        </authorList>
    </citation>
    <scope>NUCLEOTIDE SEQUENCE</scope>
    <source>
        <strain evidence="9">QUZm001</strain>
    </source>
</reference>
<feature type="transmembrane region" description="Helical" evidence="7">
    <location>
        <begin position="374"/>
        <end position="394"/>
    </location>
</feature>
<feature type="transmembrane region" description="Helical" evidence="7">
    <location>
        <begin position="335"/>
        <end position="362"/>
    </location>
</feature>
<dbReference type="PANTHER" id="PTHR16172:SF27">
    <property type="entry name" value="FI19426P1"/>
    <property type="match status" value="1"/>
</dbReference>
<protein>
    <recommendedName>
        <fullName evidence="8">Major facilitator superfamily associated domain-containing protein</fullName>
    </recommendedName>
</protein>
<dbReference type="Gene3D" id="1.20.1250.20">
    <property type="entry name" value="MFS general substrate transporter like domains"/>
    <property type="match status" value="2"/>
</dbReference>
<feature type="transmembrane region" description="Helical" evidence="7">
    <location>
        <begin position="520"/>
        <end position="537"/>
    </location>
</feature>
<dbReference type="Pfam" id="PF12832">
    <property type="entry name" value="MFS_1_like"/>
    <property type="match status" value="1"/>
</dbReference>
<comment type="caution">
    <text evidence="9">The sequence shown here is derived from an EMBL/GenBank/DDBJ whole genome shotgun (WGS) entry which is preliminary data.</text>
</comment>